<dbReference type="EMBL" id="JABAYA010000024">
    <property type="protein sequence ID" value="KAF7729572.1"/>
    <property type="molecule type" value="Genomic_DNA"/>
</dbReference>
<sequence length="408" mass="44909">MTMTTTASITTNAITAPKALQKSHTKRSQLFEAQAAYLQIDPGLVAHIHAAAPDSEPVLIRGSKCMRTTVGRGHNATVQIGRSNKRVSRQHVAIEHKPQLDGFELTILSPNGALIDRIVFVAGEHVPLIEGTTIEILGTRLIFLGPTEDGAAEEKSGEEEEEEDKKHKKKNNKQQEQQRPLTASSSSSSLSPSPLSSVSSSSLSSSSVPTCTPISLSKETVAVAKSSSELRMVKEAAPFDLMDSIVKILACSRKTSMTLREIVDRLKMVSSDEVLALVKEAIFIGRIERRGKTADGSPKEDLFYYQAEKDPIHERRKKYSQIGRGARKCTMKDTQYFFRIPPKLPNHRGRSYVPPPAAANKKRRTMAHHHAEDPMEIDAKEEEDEEDIKSTSSGGVSDQEVGELFKDV</sequence>
<reference evidence="3" key="1">
    <citation type="submission" date="2020-01" db="EMBL/GenBank/DDBJ databases">
        <title>Genome Sequencing of Three Apophysomyces-Like Fungal Strains Confirms a Novel Fungal Genus in the Mucoromycota with divergent Burkholderia-like Endosymbiotic Bacteria.</title>
        <authorList>
            <person name="Stajich J.E."/>
            <person name="Macias A.M."/>
            <person name="Carter-House D."/>
            <person name="Lovett B."/>
            <person name="Kasson L.R."/>
            <person name="Berry K."/>
            <person name="Grigoriev I."/>
            <person name="Chang Y."/>
            <person name="Spatafora J."/>
            <person name="Kasson M.T."/>
        </authorList>
    </citation>
    <scope>NUCLEOTIDE SEQUENCE</scope>
    <source>
        <strain evidence="3">NRRL A-21654</strain>
    </source>
</reference>
<organism evidence="3 4">
    <name type="scientific">Apophysomyces ossiformis</name>
    <dbReference type="NCBI Taxonomy" id="679940"/>
    <lineage>
        <taxon>Eukaryota</taxon>
        <taxon>Fungi</taxon>
        <taxon>Fungi incertae sedis</taxon>
        <taxon>Mucoromycota</taxon>
        <taxon>Mucoromycotina</taxon>
        <taxon>Mucoromycetes</taxon>
        <taxon>Mucorales</taxon>
        <taxon>Mucorineae</taxon>
        <taxon>Mucoraceae</taxon>
        <taxon>Apophysomyces</taxon>
    </lineage>
</organism>
<name>A0A8H7BX11_9FUNG</name>
<gene>
    <name evidence="3" type="ORF">EC973_004247</name>
</gene>
<feature type="region of interest" description="Disordered" evidence="1">
    <location>
        <begin position="150"/>
        <end position="211"/>
    </location>
</feature>
<evidence type="ECO:0000259" key="2">
    <source>
        <dbReference type="PROSITE" id="PS50006"/>
    </source>
</evidence>
<dbReference type="PROSITE" id="PS50006">
    <property type="entry name" value="FHA_DOMAIN"/>
    <property type="match status" value="1"/>
</dbReference>
<evidence type="ECO:0000313" key="3">
    <source>
        <dbReference type="EMBL" id="KAF7729572.1"/>
    </source>
</evidence>
<evidence type="ECO:0000313" key="4">
    <source>
        <dbReference type="Proteomes" id="UP000605846"/>
    </source>
</evidence>
<dbReference type="InterPro" id="IPR000253">
    <property type="entry name" value="FHA_dom"/>
</dbReference>
<dbReference type="OrthoDB" id="5348546at2759"/>
<proteinExistence type="predicted"/>
<feature type="compositionally biased region" description="Acidic residues" evidence="1">
    <location>
        <begin position="374"/>
        <end position="387"/>
    </location>
</feature>
<keyword evidence="4" id="KW-1185">Reference proteome</keyword>
<dbReference type="AlphaFoldDB" id="A0A8H7BX11"/>
<protein>
    <recommendedName>
        <fullName evidence="2">FHA domain-containing protein</fullName>
    </recommendedName>
</protein>
<dbReference type="InterPro" id="IPR008984">
    <property type="entry name" value="SMAD_FHA_dom_sf"/>
</dbReference>
<feature type="compositionally biased region" description="Low complexity" evidence="1">
    <location>
        <begin position="174"/>
        <end position="209"/>
    </location>
</feature>
<dbReference type="Pfam" id="PF00498">
    <property type="entry name" value="FHA"/>
    <property type="match status" value="1"/>
</dbReference>
<comment type="caution">
    <text evidence="3">The sequence shown here is derived from an EMBL/GenBank/DDBJ whole genome shotgun (WGS) entry which is preliminary data.</text>
</comment>
<dbReference type="SUPFAM" id="SSF49879">
    <property type="entry name" value="SMAD/FHA domain"/>
    <property type="match status" value="1"/>
</dbReference>
<accession>A0A8H7BX11</accession>
<dbReference type="Gene3D" id="2.60.200.20">
    <property type="match status" value="1"/>
</dbReference>
<feature type="region of interest" description="Disordered" evidence="1">
    <location>
        <begin position="347"/>
        <end position="408"/>
    </location>
</feature>
<dbReference type="Proteomes" id="UP000605846">
    <property type="component" value="Unassembled WGS sequence"/>
</dbReference>
<evidence type="ECO:0000256" key="1">
    <source>
        <dbReference type="SAM" id="MobiDB-lite"/>
    </source>
</evidence>
<feature type="domain" description="FHA" evidence="2">
    <location>
        <begin position="68"/>
        <end position="120"/>
    </location>
</feature>